<organism evidence="1 2">
    <name type="scientific">Brachyspira aalborgi</name>
    <dbReference type="NCBI Taxonomy" id="29522"/>
    <lineage>
        <taxon>Bacteria</taxon>
        <taxon>Pseudomonadati</taxon>
        <taxon>Spirochaetota</taxon>
        <taxon>Spirochaetia</taxon>
        <taxon>Brachyspirales</taxon>
        <taxon>Brachyspiraceae</taxon>
        <taxon>Brachyspira</taxon>
    </lineage>
</organism>
<reference evidence="1 2" key="1">
    <citation type="journal article" date="1992" name="Lakartidningen">
        <title>[Penicillin V and not amoxicillin is the first choice preparation in acute otitis].</title>
        <authorList>
            <person name="Kamme C."/>
            <person name="Lundgren K."/>
            <person name="Prellner K."/>
        </authorList>
    </citation>
    <scope>NUCLEOTIDE SEQUENCE [LARGE SCALE GENOMIC DNA]</scope>
    <source>
        <strain evidence="1 2">PC2777IV</strain>
    </source>
</reference>
<dbReference type="OrthoDB" id="307513at2"/>
<proteinExistence type="predicted"/>
<evidence type="ECO:0000313" key="2">
    <source>
        <dbReference type="Proteomes" id="UP000325013"/>
    </source>
</evidence>
<dbReference type="EMBL" id="SAYJ01000011">
    <property type="protein sequence ID" value="TXJ57892.1"/>
    <property type="molecule type" value="Genomic_DNA"/>
</dbReference>
<dbReference type="AlphaFoldDB" id="A0A5C8G7D6"/>
<comment type="caution">
    <text evidence="1">The sequence shown here is derived from an EMBL/GenBank/DDBJ whole genome shotgun (WGS) entry which is preliminary data.</text>
</comment>
<protein>
    <recommendedName>
        <fullName evidence="3">ImmA/IrrE family metallo-endopeptidase</fullName>
    </recommendedName>
</protein>
<evidence type="ECO:0000313" key="1">
    <source>
        <dbReference type="EMBL" id="TXJ57892.1"/>
    </source>
</evidence>
<evidence type="ECO:0008006" key="3">
    <source>
        <dbReference type="Google" id="ProtNLM"/>
    </source>
</evidence>
<dbReference type="Proteomes" id="UP000325013">
    <property type="component" value="Unassembled WGS sequence"/>
</dbReference>
<name>A0A5C8G7D6_9SPIR</name>
<sequence length="180" mass="21165">MNGILDKYIEKSFLSHWKSAIENIVLENKQNRFKEIVKSMKAKNSFISTRLINIIYFSLYRIIVKEIDINGYGYLSSDNDSHIDIIVINKKMTIQEKRCVVAHELSRIIVDRLLKENNKLIKEVDWENLNEEELINVLMCYILYDKSSFYKNANGKLEDFKVSGPSDFKKLRDGIISKYN</sequence>
<gene>
    <name evidence="1" type="ORF">EPJ67_02780</name>
</gene>
<accession>A0A5C8G7D6</accession>